<reference evidence="12 13" key="1">
    <citation type="submission" date="2014-04" db="EMBL/GenBank/DDBJ databases">
        <authorList>
            <consortium name="International Citrus Genome Consortium"/>
            <person name="Gmitter F."/>
            <person name="Chen C."/>
            <person name="Farmerie W."/>
            <person name="Harkins T."/>
            <person name="Desany B."/>
            <person name="Mohiuddin M."/>
            <person name="Kodira C."/>
            <person name="Borodovsky M."/>
            <person name="Lomsadze A."/>
            <person name="Burns P."/>
            <person name="Jenkins J."/>
            <person name="Prochnik S."/>
            <person name="Shu S."/>
            <person name="Chapman J."/>
            <person name="Pitluck S."/>
            <person name="Schmutz J."/>
            <person name="Rokhsar D."/>
        </authorList>
    </citation>
    <scope>NUCLEOTIDE SEQUENCE</scope>
</reference>
<dbReference type="Gene3D" id="3.10.20.90">
    <property type="entry name" value="Phosphatidylinositol 3-kinase Catalytic Subunit, Chain A, domain 1"/>
    <property type="match status" value="1"/>
</dbReference>
<evidence type="ECO:0000259" key="10">
    <source>
        <dbReference type="PROSITE" id="PS50863"/>
    </source>
</evidence>
<comment type="similarity">
    <text evidence="2 8">Belongs to the ARF family.</text>
</comment>
<dbReference type="PANTHER" id="PTHR31384:SF25">
    <property type="entry name" value="AUXIN RESPONSE FACTOR"/>
    <property type="match status" value="1"/>
</dbReference>
<evidence type="ECO:0000256" key="9">
    <source>
        <dbReference type="SAM" id="MobiDB-lite"/>
    </source>
</evidence>
<evidence type="ECO:0000313" key="13">
    <source>
        <dbReference type="Proteomes" id="UP000027120"/>
    </source>
</evidence>
<dbReference type="PROSITE" id="PS51745">
    <property type="entry name" value="PB1"/>
    <property type="match status" value="1"/>
</dbReference>
<evidence type="ECO:0000256" key="1">
    <source>
        <dbReference type="ARBA" id="ARBA00004123"/>
    </source>
</evidence>
<dbReference type="PROSITE" id="PS50863">
    <property type="entry name" value="B3"/>
    <property type="match status" value="1"/>
</dbReference>
<dbReference type="InterPro" id="IPR033389">
    <property type="entry name" value="AUX/IAA_dom"/>
</dbReference>
<keyword evidence="4 8" id="KW-0238">DNA-binding</keyword>
<gene>
    <name evidence="12" type="ORF">CISIN_1g005060mg</name>
</gene>
<accession>A0A067H8T0</accession>
<dbReference type="InterPro" id="IPR015300">
    <property type="entry name" value="DNA-bd_pseudobarrel_sf"/>
</dbReference>
<keyword evidence="6 8" id="KW-0539">Nucleus</keyword>
<dbReference type="FunFam" id="2.40.330.10:FF:000001">
    <property type="entry name" value="Auxin response factor"/>
    <property type="match status" value="1"/>
</dbReference>
<dbReference type="GO" id="GO:0009734">
    <property type="term" value="P:auxin-activated signaling pathway"/>
    <property type="evidence" value="ECO:0007669"/>
    <property type="project" value="UniProtKB-KW"/>
</dbReference>
<proteinExistence type="inferred from homology"/>
<evidence type="ECO:0000256" key="5">
    <source>
        <dbReference type="ARBA" id="ARBA00023163"/>
    </source>
</evidence>
<dbReference type="GO" id="GO:0006355">
    <property type="term" value="P:regulation of DNA-templated transcription"/>
    <property type="evidence" value="ECO:0000318"/>
    <property type="project" value="GO_Central"/>
</dbReference>
<feature type="domain" description="TF-B3" evidence="10">
    <location>
        <begin position="149"/>
        <end position="251"/>
    </location>
</feature>
<dbReference type="Gene3D" id="2.30.30.1040">
    <property type="match status" value="1"/>
</dbReference>
<evidence type="ECO:0000256" key="6">
    <source>
        <dbReference type="ARBA" id="ARBA00023242"/>
    </source>
</evidence>
<dbReference type="SUPFAM" id="SSF54277">
    <property type="entry name" value="CAD &amp; PB1 domains"/>
    <property type="match status" value="1"/>
</dbReference>
<dbReference type="SUPFAM" id="SSF101936">
    <property type="entry name" value="DNA-binding pseudobarrel domain"/>
    <property type="match status" value="1"/>
</dbReference>
<feature type="compositionally biased region" description="Basic residues" evidence="9">
    <location>
        <begin position="384"/>
        <end position="398"/>
    </location>
</feature>
<feature type="domain" description="PB1" evidence="11">
    <location>
        <begin position="617"/>
        <end position="699"/>
    </location>
</feature>
<evidence type="ECO:0000256" key="4">
    <source>
        <dbReference type="ARBA" id="ARBA00023125"/>
    </source>
</evidence>
<dbReference type="SMART" id="SM01019">
    <property type="entry name" value="B3"/>
    <property type="match status" value="1"/>
</dbReference>
<dbReference type="SMR" id="A0A067H8T0"/>
<name>A0A067H8T0_CITSI</name>
<keyword evidence="13" id="KW-1185">Reference proteome</keyword>
<comment type="function">
    <text evidence="8">Auxin response factors (ARFs) are transcriptional factors that bind specifically to the DNA sequence 5'-TGTCTC-3' found in the auxin-responsive promoter elements (AuxREs).</text>
</comment>
<organism evidence="12 13">
    <name type="scientific">Citrus sinensis</name>
    <name type="common">Sweet orange</name>
    <name type="synonym">Citrus aurantium var. sinensis</name>
    <dbReference type="NCBI Taxonomy" id="2711"/>
    <lineage>
        <taxon>Eukaryota</taxon>
        <taxon>Viridiplantae</taxon>
        <taxon>Streptophyta</taxon>
        <taxon>Embryophyta</taxon>
        <taxon>Tracheophyta</taxon>
        <taxon>Spermatophyta</taxon>
        <taxon>Magnoliopsida</taxon>
        <taxon>eudicotyledons</taxon>
        <taxon>Gunneridae</taxon>
        <taxon>Pentapetalae</taxon>
        <taxon>rosids</taxon>
        <taxon>malvids</taxon>
        <taxon>Sapindales</taxon>
        <taxon>Rutaceae</taxon>
        <taxon>Aurantioideae</taxon>
        <taxon>Citrus</taxon>
    </lineage>
</organism>
<sequence>MAVVGEEGKASGSRRMAAHHRKHMDDALPTKHKPAEAGGKNELYNELWRACAGPLVYVPRVGDIVYYFLQGHMEQVEAYNSQDDKAELPIYNLPPKILCEVVYAQLKAEPGTDEVFAQITLLPRPEIDELSLEVGNSPPLPPKLNVCSFSKKLTPSDTSTHGGFSVPKRHADECLPPLDMSKDPPLQELVAKDLHGLEWRFRHIYRGQPKRHLLTSGWSVFVTSKKLVAGDVCIFLRGGDGELRVGVRRAMKLQNNASTSVISSLSMQHGILAGAFHAISTGTRFTVYYHPWTRPAEFLVPFSQYMKSAEIDYSIGTRFRMVFEGEECADQRIAGTVVGTEDVDHIRWPASEWRCLKVKWDATTDSITRPARVSPWNIEPIERTHKRPASVQHQQKRLRPNDASSPWFSSLFSNGVFQGQENRVTGVKALGAAKTPLLPSLVRPPNPVWAQMQSGLENKLKFPMHDPFYMCLNRMVSLPGGSLMSPGLSNHWPASPFAPYEVCETAAQSKNLSVPNASSENSGSQMCMALELKDENRTPLAQPNGGSRYMLFGVNLVNSPPELPSPQMATSNELESPCSVPPTSQSSISETIQVSEPSKSVSGILSEKQCKNCYVSRSCTKVIKFGTALGRSVDLTRFHGYDELISELDQMFDFNGSLIDGNSGFHIAYMDDEGDMMLVGDNPWQDFQCAVRRMFICPKEDIDGVIPSSPNPTPPQ</sequence>
<dbReference type="AlphaFoldDB" id="A0A067H8T0"/>
<comment type="subcellular location">
    <subcellularLocation>
        <location evidence="1 8">Nucleus</location>
    </subcellularLocation>
</comment>
<dbReference type="eggNOG" id="ENOG502RG5M">
    <property type="taxonomic scope" value="Eukaryota"/>
</dbReference>
<feature type="region of interest" description="Disordered" evidence="9">
    <location>
        <begin position="566"/>
        <end position="590"/>
    </location>
</feature>
<evidence type="ECO:0000256" key="2">
    <source>
        <dbReference type="ARBA" id="ARBA00007853"/>
    </source>
</evidence>
<keyword evidence="7 8" id="KW-0927">Auxin signaling pathway</keyword>
<keyword evidence="5 8" id="KW-0804">Transcription</keyword>
<dbReference type="InterPro" id="IPR053793">
    <property type="entry name" value="PB1-like"/>
</dbReference>
<feature type="region of interest" description="Disordered" evidence="9">
    <location>
        <begin position="1"/>
        <end position="35"/>
    </location>
</feature>
<evidence type="ECO:0000256" key="7">
    <source>
        <dbReference type="ARBA" id="ARBA00023294"/>
    </source>
</evidence>
<comment type="subunit">
    <text evidence="8">Homodimers and heterodimers.</text>
</comment>
<evidence type="ECO:0000313" key="12">
    <source>
        <dbReference type="EMBL" id="KDO87410.1"/>
    </source>
</evidence>
<feature type="region of interest" description="Disordered" evidence="9">
    <location>
        <begin position="383"/>
        <end position="402"/>
    </location>
</feature>
<dbReference type="InterPro" id="IPR003340">
    <property type="entry name" value="B3_DNA-bd"/>
</dbReference>
<dbReference type="Pfam" id="PF02362">
    <property type="entry name" value="B3"/>
    <property type="match status" value="1"/>
</dbReference>
<feature type="compositionally biased region" description="Polar residues" evidence="9">
    <location>
        <begin position="581"/>
        <end position="590"/>
    </location>
</feature>
<dbReference type="GO" id="GO:0000976">
    <property type="term" value="F:transcription cis-regulatory region binding"/>
    <property type="evidence" value="ECO:0000318"/>
    <property type="project" value="GO_Central"/>
</dbReference>
<dbReference type="EMBL" id="KK784873">
    <property type="protein sequence ID" value="KDO87410.1"/>
    <property type="molecule type" value="Genomic_DNA"/>
</dbReference>
<dbReference type="GO" id="GO:0005634">
    <property type="term" value="C:nucleus"/>
    <property type="evidence" value="ECO:0000318"/>
    <property type="project" value="GO_Central"/>
</dbReference>
<keyword evidence="3 8" id="KW-0805">Transcription regulation</keyword>
<dbReference type="PANTHER" id="PTHR31384">
    <property type="entry name" value="AUXIN RESPONSE FACTOR 4-RELATED"/>
    <property type="match status" value="1"/>
</dbReference>
<dbReference type="CDD" id="cd10017">
    <property type="entry name" value="B3_DNA"/>
    <property type="match status" value="1"/>
</dbReference>
<dbReference type="InterPro" id="IPR010525">
    <property type="entry name" value="ARF_dom"/>
</dbReference>
<dbReference type="FunFam" id="2.30.30.1040:FF:000001">
    <property type="entry name" value="Auxin response factor"/>
    <property type="match status" value="1"/>
</dbReference>
<protein>
    <recommendedName>
        <fullName evidence="8">Auxin response factor</fullName>
    </recommendedName>
</protein>
<evidence type="ECO:0000256" key="8">
    <source>
        <dbReference type="RuleBase" id="RU004561"/>
    </source>
</evidence>
<dbReference type="Pfam" id="PF02309">
    <property type="entry name" value="AUX_IAA"/>
    <property type="match status" value="1"/>
</dbReference>
<dbReference type="InterPro" id="IPR044835">
    <property type="entry name" value="ARF_plant"/>
</dbReference>
<dbReference type="Proteomes" id="UP000027120">
    <property type="component" value="Unassembled WGS sequence"/>
</dbReference>
<dbReference type="STRING" id="2711.A0A067H8T0"/>
<evidence type="ECO:0000256" key="3">
    <source>
        <dbReference type="ARBA" id="ARBA00023015"/>
    </source>
</evidence>
<feature type="compositionally biased region" description="Basic and acidic residues" evidence="9">
    <location>
        <begin position="23"/>
        <end position="35"/>
    </location>
</feature>
<evidence type="ECO:0000259" key="11">
    <source>
        <dbReference type="PROSITE" id="PS51745"/>
    </source>
</evidence>
<dbReference type="Pfam" id="PF06507">
    <property type="entry name" value="ARF_AD"/>
    <property type="match status" value="1"/>
</dbReference>
<dbReference type="PaxDb" id="2711-XP_006479861.1"/>
<dbReference type="Gene3D" id="2.40.330.10">
    <property type="entry name" value="DNA-binding pseudobarrel domain"/>
    <property type="match status" value="1"/>
</dbReference>